<dbReference type="EC" id="3.5.1.4" evidence="3"/>
<dbReference type="SUPFAM" id="SSF75304">
    <property type="entry name" value="Amidase signature (AS) enzymes"/>
    <property type="match status" value="1"/>
</dbReference>
<dbReference type="Gene3D" id="3.90.1300.10">
    <property type="entry name" value="Amidase signature (AS) domain"/>
    <property type="match status" value="1"/>
</dbReference>
<dbReference type="GO" id="GO:0004040">
    <property type="term" value="F:amidase activity"/>
    <property type="evidence" value="ECO:0007669"/>
    <property type="project" value="UniProtKB-EC"/>
</dbReference>
<evidence type="ECO:0000256" key="2">
    <source>
        <dbReference type="ARBA" id="ARBA00009199"/>
    </source>
</evidence>
<comment type="caution">
    <text evidence="8">The sequence shown here is derived from an EMBL/GenBank/DDBJ whole genome shotgun (WGS) entry which is preliminary data.</text>
</comment>
<keyword evidence="4" id="KW-0378">Hydrolase</keyword>
<protein>
    <recommendedName>
        <fullName evidence="3">amidase</fullName>
        <ecNumber evidence="3">3.5.1.4</ecNumber>
    </recommendedName>
</protein>
<feature type="binding site" evidence="6">
    <location>
        <position position="207"/>
    </location>
    <ligand>
        <name>substrate</name>
    </ligand>
</feature>
<accession>A0A507C9S4</accession>
<dbReference type="AlphaFoldDB" id="A0A507C9S4"/>
<comment type="similarity">
    <text evidence="2">Belongs to the amidase family.</text>
</comment>
<evidence type="ECO:0000256" key="5">
    <source>
        <dbReference type="PIRSR" id="PIRSR001221-1"/>
    </source>
</evidence>
<evidence type="ECO:0000256" key="3">
    <source>
        <dbReference type="ARBA" id="ARBA00012922"/>
    </source>
</evidence>
<sequence length="558" mass="60093">MMYKQTVKDLAVKKAEAIPLEWRLAPSLIASVGDLDVISFVNSKCGLSAREVEITNAVSATDLAQKIAAHQYTSLEVTKAFCHRASIVQQLCNALTELFFDEAYARAKYCDEYLATNGKTLGLLHGVPVSLKEEFHLKGTRTTWGFAAWARQPPATNNSAVVELLLNAGAVLYVKTGVPQALMAWESVGVNGRVLNPHNRLLGAGGSSGGEGCLLAARGSLLGIGSDIGGSVRLPASICGIYTLKPTSSRFAYNGSRVLAQGVPLIFSVNGPMSVSIDDVETYCKIQCTGLNGLARKLDPKVVPIPWTPVAITRKLKLGFFTDNGVVAPTPPVTRAVFEAVDALRKAGHEVVPFELTFDGPKLYSSASSIFGGYYDELYDVIYKQSDEGMIPAMRSGDRDPFANGPTPSMKAADIWKHKNVLDSAREAYADTFTAMGIDAVICPTVAIPSCEHDKSTKLTGAVSYTIIWNALDVTAGVIPCSTVTSPKGVDAPKPLNRPYRSSREKHVIEAYNENPMLYQNSKVGLQVVGLKYEEEKIVSVMRIIDSVLKVRVGAAKI</sequence>
<dbReference type="PROSITE" id="PS00571">
    <property type="entry name" value="AMIDASES"/>
    <property type="match status" value="1"/>
</dbReference>
<name>A0A507C9S4_9FUNG</name>
<dbReference type="RefSeq" id="XP_031025402.1">
    <property type="nucleotide sequence ID" value="XM_031168665.1"/>
</dbReference>
<feature type="active site" description="Acyl-ester intermediate" evidence="5">
    <location>
        <position position="231"/>
    </location>
</feature>
<gene>
    <name evidence="8" type="ORF">SmJEL517_g02737</name>
</gene>
<keyword evidence="9" id="KW-1185">Reference proteome</keyword>
<dbReference type="InterPro" id="IPR036928">
    <property type="entry name" value="AS_sf"/>
</dbReference>
<organism evidence="8 9">
    <name type="scientific">Synchytrium microbalum</name>
    <dbReference type="NCBI Taxonomy" id="1806994"/>
    <lineage>
        <taxon>Eukaryota</taxon>
        <taxon>Fungi</taxon>
        <taxon>Fungi incertae sedis</taxon>
        <taxon>Chytridiomycota</taxon>
        <taxon>Chytridiomycota incertae sedis</taxon>
        <taxon>Chytridiomycetes</taxon>
        <taxon>Synchytriales</taxon>
        <taxon>Synchytriaceae</taxon>
        <taxon>Synchytrium</taxon>
    </lineage>
</organism>
<dbReference type="PANTHER" id="PTHR46072">
    <property type="entry name" value="AMIDASE-RELATED-RELATED"/>
    <property type="match status" value="1"/>
</dbReference>
<evidence type="ECO:0000256" key="1">
    <source>
        <dbReference type="ARBA" id="ARBA00001311"/>
    </source>
</evidence>
<feature type="active site" description="Charge relay system" evidence="5">
    <location>
        <position position="207"/>
    </location>
</feature>
<dbReference type="EMBL" id="QEAO01000012">
    <property type="protein sequence ID" value="TPX34724.1"/>
    <property type="molecule type" value="Genomic_DNA"/>
</dbReference>
<dbReference type="InterPro" id="IPR020556">
    <property type="entry name" value="Amidase_CS"/>
</dbReference>
<proteinExistence type="inferred from homology"/>
<dbReference type="GeneID" id="42003962"/>
<dbReference type="Proteomes" id="UP000319731">
    <property type="component" value="Unassembled WGS sequence"/>
</dbReference>
<feature type="domain" description="Amidase" evidence="7">
    <location>
        <begin position="76"/>
        <end position="538"/>
    </location>
</feature>
<feature type="active site" description="Charge relay system" evidence="5">
    <location>
        <position position="132"/>
    </location>
</feature>
<reference evidence="8 9" key="1">
    <citation type="journal article" date="2019" name="Sci. Rep.">
        <title>Comparative genomics of chytrid fungi reveal insights into the obligate biotrophic and pathogenic lifestyle of Synchytrium endobioticum.</title>
        <authorList>
            <person name="van de Vossenberg B.T.L.H."/>
            <person name="Warris S."/>
            <person name="Nguyen H.D.T."/>
            <person name="van Gent-Pelzer M.P.E."/>
            <person name="Joly D.L."/>
            <person name="van de Geest H.C."/>
            <person name="Bonants P.J.M."/>
            <person name="Smith D.S."/>
            <person name="Levesque C.A."/>
            <person name="van der Lee T.A.J."/>
        </authorList>
    </citation>
    <scope>NUCLEOTIDE SEQUENCE [LARGE SCALE GENOMIC DNA]</scope>
    <source>
        <strain evidence="8 9">JEL517</strain>
    </source>
</reference>
<evidence type="ECO:0000259" key="7">
    <source>
        <dbReference type="Pfam" id="PF01425"/>
    </source>
</evidence>
<dbReference type="PIRSF" id="PIRSF001221">
    <property type="entry name" value="Amidase_fungi"/>
    <property type="match status" value="1"/>
</dbReference>
<evidence type="ECO:0000256" key="6">
    <source>
        <dbReference type="PIRSR" id="PIRSR001221-2"/>
    </source>
</evidence>
<evidence type="ECO:0000313" key="9">
    <source>
        <dbReference type="Proteomes" id="UP000319731"/>
    </source>
</evidence>
<dbReference type="PANTHER" id="PTHR46072:SF11">
    <property type="entry name" value="AMIDASE-RELATED"/>
    <property type="match status" value="1"/>
</dbReference>
<comment type="catalytic activity">
    <reaction evidence="1">
        <text>a monocarboxylic acid amide + H2O = a monocarboxylate + NH4(+)</text>
        <dbReference type="Rhea" id="RHEA:12020"/>
        <dbReference type="ChEBI" id="CHEBI:15377"/>
        <dbReference type="ChEBI" id="CHEBI:28938"/>
        <dbReference type="ChEBI" id="CHEBI:35757"/>
        <dbReference type="ChEBI" id="CHEBI:83628"/>
        <dbReference type="EC" id="3.5.1.4"/>
    </reaction>
</comment>
<dbReference type="InterPro" id="IPR023631">
    <property type="entry name" value="Amidase_dom"/>
</dbReference>
<feature type="binding site" evidence="6">
    <location>
        <position position="182"/>
    </location>
    <ligand>
        <name>substrate</name>
    </ligand>
</feature>
<feature type="binding site" evidence="6">
    <location>
        <begin position="228"/>
        <end position="231"/>
    </location>
    <ligand>
        <name>substrate</name>
    </ligand>
</feature>
<dbReference type="STRING" id="1806994.A0A507C9S4"/>
<dbReference type="Pfam" id="PF01425">
    <property type="entry name" value="Amidase"/>
    <property type="match status" value="1"/>
</dbReference>
<evidence type="ECO:0000256" key="4">
    <source>
        <dbReference type="ARBA" id="ARBA00022801"/>
    </source>
</evidence>
<evidence type="ECO:0000313" key="8">
    <source>
        <dbReference type="EMBL" id="TPX34724.1"/>
    </source>
</evidence>
<dbReference type="OrthoDB" id="6428749at2759"/>